<accession>A0A7S0P782</accession>
<evidence type="ECO:0000313" key="1">
    <source>
        <dbReference type="EMBL" id="CAD8555838.1"/>
    </source>
</evidence>
<name>A0A7S0P782_CAFRO</name>
<reference evidence="1" key="1">
    <citation type="submission" date="2021-01" db="EMBL/GenBank/DDBJ databases">
        <authorList>
            <person name="Corre E."/>
            <person name="Pelletier E."/>
            <person name="Niang G."/>
            <person name="Scheremetjew M."/>
            <person name="Finn R."/>
            <person name="Kale V."/>
            <person name="Holt S."/>
            <person name="Cochrane G."/>
            <person name="Meng A."/>
            <person name="Brown T."/>
            <person name="Cohen L."/>
        </authorList>
    </citation>
    <scope>NUCLEOTIDE SEQUENCE</scope>
    <source>
        <strain evidence="1">E4-10</strain>
    </source>
</reference>
<gene>
    <name evidence="1" type="ORF">CROE0942_LOCUS170</name>
</gene>
<dbReference type="EMBL" id="HBET01000215">
    <property type="protein sequence ID" value="CAD8555838.1"/>
    <property type="molecule type" value="Transcribed_RNA"/>
</dbReference>
<dbReference type="AlphaFoldDB" id="A0A7S0P782"/>
<proteinExistence type="predicted"/>
<protein>
    <submittedName>
        <fullName evidence="1">Uncharacterized protein</fullName>
    </submittedName>
</protein>
<sequence length="189" mass="19482">MAALGDEPCLAKEAFSRESLLSPLVEACAGLVAALPPSSRTQTLRSLGHSGGQALLALFARLSHVAAEPLGMPKQDALVILTLATRVAGGESGRGGARSDATMCLLCWVFALCLRRHGPEATIPALPGDCQGAAAAAMDWARRVLTRCPAEHLTAAAAQLASASHGLCPLHVSPLHSALALRHSMSMHA</sequence>
<organism evidence="1">
    <name type="scientific">Cafeteria roenbergensis</name>
    <name type="common">Marine flagellate</name>
    <dbReference type="NCBI Taxonomy" id="33653"/>
    <lineage>
        <taxon>Eukaryota</taxon>
        <taxon>Sar</taxon>
        <taxon>Stramenopiles</taxon>
        <taxon>Bigyra</taxon>
        <taxon>Opalozoa</taxon>
        <taxon>Bicosoecida</taxon>
        <taxon>Cafeteriaceae</taxon>
        <taxon>Cafeteria</taxon>
    </lineage>
</organism>